<evidence type="ECO:0000313" key="3">
    <source>
        <dbReference type="Proteomes" id="UP000461880"/>
    </source>
</evidence>
<dbReference type="InterPro" id="IPR006439">
    <property type="entry name" value="HAD-SF_hydro_IA"/>
</dbReference>
<dbReference type="PANTHER" id="PTHR43316">
    <property type="entry name" value="HYDROLASE, HALOACID DELAHOGENASE-RELATED"/>
    <property type="match status" value="1"/>
</dbReference>
<dbReference type="Gene3D" id="3.40.50.1000">
    <property type="entry name" value="HAD superfamily/HAD-like"/>
    <property type="match status" value="1"/>
</dbReference>
<dbReference type="AlphaFoldDB" id="A0A7X2TGC2"/>
<dbReference type="SUPFAM" id="SSF56784">
    <property type="entry name" value="HAD-like"/>
    <property type="match status" value="1"/>
</dbReference>
<dbReference type="Gene3D" id="1.10.150.240">
    <property type="entry name" value="Putative phosphatase, domain 2"/>
    <property type="match status" value="1"/>
</dbReference>
<dbReference type="GO" id="GO:0016787">
    <property type="term" value="F:hydrolase activity"/>
    <property type="evidence" value="ECO:0007669"/>
    <property type="project" value="UniProtKB-KW"/>
</dbReference>
<protein>
    <submittedName>
        <fullName evidence="2">HAD family hydrolase</fullName>
    </submittedName>
</protein>
<evidence type="ECO:0000313" key="2">
    <source>
        <dbReference type="EMBL" id="MSS58578.1"/>
    </source>
</evidence>
<dbReference type="Pfam" id="PF00702">
    <property type="entry name" value="Hydrolase"/>
    <property type="match status" value="1"/>
</dbReference>
<dbReference type="InterPro" id="IPR051540">
    <property type="entry name" value="S-2-haloacid_dehalogenase"/>
</dbReference>
<gene>
    <name evidence="2" type="ORF">FYJ51_06630</name>
</gene>
<dbReference type="PRINTS" id="PR00413">
    <property type="entry name" value="HADHALOGNASE"/>
</dbReference>
<keyword evidence="1 2" id="KW-0378">Hydrolase</keyword>
<dbReference type="PANTHER" id="PTHR43316:SF3">
    <property type="entry name" value="HALOACID DEHALOGENASE, TYPE II (AFU_ORTHOLOGUE AFUA_2G07750)-RELATED"/>
    <property type="match status" value="1"/>
</dbReference>
<dbReference type="SFLD" id="SFLDS00003">
    <property type="entry name" value="Haloacid_Dehalogenase"/>
    <property type="match status" value="1"/>
</dbReference>
<dbReference type="Proteomes" id="UP000461880">
    <property type="component" value="Unassembled WGS sequence"/>
</dbReference>
<comment type="caution">
    <text evidence="2">The sequence shown here is derived from an EMBL/GenBank/DDBJ whole genome shotgun (WGS) entry which is preliminary data.</text>
</comment>
<evidence type="ECO:0000256" key="1">
    <source>
        <dbReference type="ARBA" id="ARBA00022801"/>
    </source>
</evidence>
<dbReference type="EMBL" id="VUMN01000013">
    <property type="protein sequence ID" value="MSS58578.1"/>
    <property type="molecule type" value="Genomic_DNA"/>
</dbReference>
<dbReference type="InterPro" id="IPR023198">
    <property type="entry name" value="PGP-like_dom2"/>
</dbReference>
<keyword evidence="3" id="KW-1185">Reference proteome</keyword>
<name>A0A7X2TGC2_9FIRM</name>
<sequence>MRLHACRLRYIHIFSFIITNGKGEESMIKAVFLDYTGTILQEGGPDIEEMTMRCAKNSNVKDPRAMMEWWFRNLRIEEERSYGDSFRSEEDICMDLLKKASRELGLKEDLNQLQQLNINYWMYAPLYTDVLPFFERCTKPIYIISNNSDRYISVCLKRNGLHVNGIVCGDMVKAYKPHKELFEKALELSECSPEEVIHIGDSINDMKGASDAGITPILLDRKKKADHSDFKVIHSLLEGIRSVCE</sequence>
<dbReference type="NCBIfam" id="TIGR01549">
    <property type="entry name" value="HAD-SF-IA-v1"/>
    <property type="match status" value="1"/>
</dbReference>
<reference evidence="2 3" key="1">
    <citation type="submission" date="2019-08" db="EMBL/GenBank/DDBJ databases">
        <title>In-depth cultivation of the pig gut microbiome towards novel bacterial diversity and tailored functional studies.</title>
        <authorList>
            <person name="Wylensek D."/>
            <person name="Hitch T.C.A."/>
            <person name="Clavel T."/>
        </authorList>
    </citation>
    <scope>NUCLEOTIDE SEQUENCE [LARGE SCALE GENOMIC DNA]</scope>
    <source>
        <strain evidence="2 3">Oil+RF-744-GAM-WT-6</strain>
    </source>
</reference>
<dbReference type="InterPro" id="IPR036412">
    <property type="entry name" value="HAD-like_sf"/>
</dbReference>
<proteinExistence type="predicted"/>
<dbReference type="SFLD" id="SFLDG01129">
    <property type="entry name" value="C1.5:_HAD__Beta-PGM__Phosphata"/>
    <property type="match status" value="1"/>
</dbReference>
<organism evidence="2 3">
    <name type="scientific">Stecheria intestinalis</name>
    <dbReference type="NCBI Taxonomy" id="2606630"/>
    <lineage>
        <taxon>Bacteria</taxon>
        <taxon>Bacillati</taxon>
        <taxon>Bacillota</taxon>
        <taxon>Erysipelotrichia</taxon>
        <taxon>Erysipelotrichales</taxon>
        <taxon>Erysipelotrichaceae</taxon>
        <taxon>Stecheria</taxon>
    </lineage>
</organism>
<dbReference type="InterPro" id="IPR023214">
    <property type="entry name" value="HAD_sf"/>
</dbReference>
<accession>A0A7X2TGC2</accession>